<evidence type="ECO:0000313" key="4">
    <source>
        <dbReference type="EMBL" id="MDJ1485214.1"/>
    </source>
</evidence>
<dbReference type="Gene3D" id="3.30.450.40">
    <property type="match status" value="1"/>
</dbReference>
<keyword evidence="1" id="KW-0175">Coiled coil</keyword>
<dbReference type="Proteomes" id="UP001241110">
    <property type="component" value="Unassembled WGS sequence"/>
</dbReference>
<comment type="caution">
    <text evidence="4">The sequence shown here is derived from an EMBL/GenBank/DDBJ whole genome shotgun (WGS) entry which is preliminary data.</text>
</comment>
<evidence type="ECO:0000313" key="5">
    <source>
        <dbReference type="Proteomes" id="UP001241110"/>
    </source>
</evidence>
<sequence length="554" mass="63857">MSRIVVFLRVNLINITLLVVAFLLVLGASLILFNRSVIDSNLALQKQTEQVKYELRYAHDEITRYVDVTIRGYAIIRNEKYLYISHEKIEQLCRANFKRLDSLLAVQDYQNPEGLKAVEQYKAVIWSFIDYHGYMVNLLRKEKIEKFKAVFDKDKGASIGPVYQKATKYVHTFEDELHQKAQFRYNLAMQSNIYIQFLIILIGLPTIALIILRLRKDTTQRAELVNEFETNNQKYLFHSGASTHVKNAQEVISNSIVNLRTAANFVTHISEGDYEVEWPGMTTQNASLNQANLAGKLLQMREQMKKVKQEEDKRNWVNEGLAQFSALVRNHQNTLSVLSEECIRFLAKYLKAQQGSIFVLTEQYGEKYLDMTACFAFDKKKFIEKRINAETGLLGQAYLEGATILLREIPQGYVDITSGLGEATPNFLIIVPMRYNDTTEAILELATFGSFEPHQVSFLEKCGEFLAAALLTVKTTDKMKAILENTQEQTEALRAQEEEMRQNMEEMQATQEEMYRKTKNLEEANLELEEKTLILTQLKMENEILKKKLGLVKK</sequence>
<keyword evidence="2" id="KW-0472">Membrane</keyword>
<dbReference type="AlphaFoldDB" id="A0AAE3QYQ9"/>
<name>A0AAE3QYQ9_9BACT</name>
<feature type="domain" description="GAF" evidence="3">
    <location>
        <begin position="334"/>
        <end position="480"/>
    </location>
</feature>
<dbReference type="RefSeq" id="WP_313987463.1">
    <property type="nucleotide sequence ID" value="NZ_JASJOS010000018.1"/>
</dbReference>
<dbReference type="SUPFAM" id="SSF55781">
    <property type="entry name" value="GAF domain-like"/>
    <property type="match status" value="1"/>
</dbReference>
<dbReference type="InterPro" id="IPR003018">
    <property type="entry name" value="GAF"/>
</dbReference>
<evidence type="ECO:0000256" key="1">
    <source>
        <dbReference type="SAM" id="Coils"/>
    </source>
</evidence>
<reference evidence="4" key="1">
    <citation type="submission" date="2023-05" db="EMBL/GenBank/DDBJ databases">
        <authorList>
            <person name="Zhang X."/>
        </authorList>
    </citation>
    <scope>NUCLEOTIDE SEQUENCE</scope>
    <source>
        <strain evidence="4">YF14B1</strain>
    </source>
</reference>
<organism evidence="4 5">
    <name type="scientific">Xanthocytophaga flava</name>
    <dbReference type="NCBI Taxonomy" id="3048013"/>
    <lineage>
        <taxon>Bacteria</taxon>
        <taxon>Pseudomonadati</taxon>
        <taxon>Bacteroidota</taxon>
        <taxon>Cytophagia</taxon>
        <taxon>Cytophagales</taxon>
        <taxon>Rhodocytophagaceae</taxon>
        <taxon>Xanthocytophaga</taxon>
    </lineage>
</organism>
<protein>
    <submittedName>
        <fullName evidence="4">GAF domain-containing protein</fullName>
    </submittedName>
</protein>
<dbReference type="SMART" id="SM00065">
    <property type="entry name" value="GAF"/>
    <property type="match status" value="1"/>
</dbReference>
<evidence type="ECO:0000259" key="3">
    <source>
        <dbReference type="SMART" id="SM00065"/>
    </source>
</evidence>
<feature type="transmembrane region" description="Helical" evidence="2">
    <location>
        <begin position="193"/>
        <end position="212"/>
    </location>
</feature>
<feature type="transmembrane region" description="Helical" evidence="2">
    <location>
        <begin position="12"/>
        <end position="33"/>
    </location>
</feature>
<feature type="coiled-coil region" evidence="1">
    <location>
        <begin position="476"/>
        <end position="548"/>
    </location>
</feature>
<dbReference type="InterPro" id="IPR029016">
    <property type="entry name" value="GAF-like_dom_sf"/>
</dbReference>
<dbReference type="Pfam" id="PF01590">
    <property type="entry name" value="GAF"/>
    <property type="match status" value="1"/>
</dbReference>
<gene>
    <name evidence="4" type="ORF">QNI16_32240</name>
</gene>
<proteinExistence type="predicted"/>
<keyword evidence="2" id="KW-1133">Transmembrane helix</keyword>
<accession>A0AAE3QYQ9</accession>
<dbReference type="EMBL" id="JASJOS010000018">
    <property type="protein sequence ID" value="MDJ1485214.1"/>
    <property type="molecule type" value="Genomic_DNA"/>
</dbReference>
<evidence type="ECO:0000256" key="2">
    <source>
        <dbReference type="SAM" id="Phobius"/>
    </source>
</evidence>
<keyword evidence="2" id="KW-0812">Transmembrane</keyword>